<dbReference type="PANTHER" id="PTHR11188">
    <property type="entry name" value="ARRESTIN DOMAIN CONTAINING PROTEIN"/>
    <property type="match status" value="1"/>
</dbReference>
<dbReference type="InterPro" id="IPR014752">
    <property type="entry name" value="Arrestin-like_C"/>
</dbReference>
<dbReference type="InterPro" id="IPR011021">
    <property type="entry name" value="Arrestin-like_N"/>
</dbReference>
<dbReference type="GO" id="GO:0030674">
    <property type="term" value="F:protein-macromolecule adaptor activity"/>
    <property type="evidence" value="ECO:0007669"/>
    <property type="project" value="TreeGrafter"/>
</dbReference>
<name>A0A8H7BR56_9FUNG</name>
<dbReference type="EMBL" id="JABAYA010000097">
    <property type="protein sequence ID" value="KAF7725449.1"/>
    <property type="molecule type" value="Genomic_DNA"/>
</dbReference>
<sequence>MHLTLSKDRLSFDPLKPVLLRGAPTEDASSIFQGNVVLSLAKPTKISSISVTYKSTATTYWPQGDSDMIASGIVGLSVDRRTGIGPRGTRLTHTTVLREETIQLLESKEEKKLSTGIHRFSFVFVIPNSTVETIEDMYGKVEHVAEARVVSPGILMMNNMQIRKNFLVLRTYMSNALLTNNSVQDLSRTFEKQVSAADIKLIVEQAVFSSGDLFYLRLVVQPHRKRTRLERMEVMITETRKYCVQDLQGAYSLETEDHVLPFISSTRLEDVDGSVTTDESDELKPVFEKGGHAIEFMDTMAYRIKLATPTCVRNLHHTTHFKEILIRHRLSIQLKLSYPTNPPSRPRTAPVSRNNSSSSIPTLSDPSSSCTVPSSPTLSASTASTDSVAVVPSLSHGNNAGGWHTVFSKILRQRTDKDPSEKNRKQDIIKLEIPVTVFDCRLKEDFGRLPSYSELASQPESSSSSSGFIAPSKPVDRKQAPRTSQKSIQIDKPTNFDPHVFLCQCYYTFRQEMQLAAEAEVLTQPERNTSLERLPSKPPPEYVD</sequence>
<organism evidence="3 4">
    <name type="scientific">Apophysomyces ossiformis</name>
    <dbReference type="NCBI Taxonomy" id="679940"/>
    <lineage>
        <taxon>Eukaryota</taxon>
        <taxon>Fungi</taxon>
        <taxon>Fungi incertae sedis</taxon>
        <taxon>Mucoromycota</taxon>
        <taxon>Mucoromycotina</taxon>
        <taxon>Mucoromycetes</taxon>
        <taxon>Mucorales</taxon>
        <taxon>Mucorineae</taxon>
        <taxon>Mucoraceae</taxon>
        <taxon>Apophysomyces</taxon>
    </lineage>
</organism>
<evidence type="ECO:0000313" key="3">
    <source>
        <dbReference type="EMBL" id="KAF7725449.1"/>
    </source>
</evidence>
<dbReference type="Pfam" id="PF00339">
    <property type="entry name" value="Arrestin_N"/>
    <property type="match status" value="1"/>
</dbReference>
<dbReference type="InterPro" id="IPR014756">
    <property type="entry name" value="Ig_E-set"/>
</dbReference>
<dbReference type="OrthoDB" id="2333384at2759"/>
<keyword evidence="4" id="KW-1185">Reference proteome</keyword>
<dbReference type="GO" id="GO:0070086">
    <property type="term" value="P:ubiquitin-dependent endocytosis"/>
    <property type="evidence" value="ECO:0007669"/>
    <property type="project" value="TreeGrafter"/>
</dbReference>
<dbReference type="InterPro" id="IPR050357">
    <property type="entry name" value="Arrestin_domain-protein"/>
</dbReference>
<evidence type="ECO:0000256" key="1">
    <source>
        <dbReference type="SAM" id="MobiDB-lite"/>
    </source>
</evidence>
<dbReference type="PANTHER" id="PTHR11188:SF17">
    <property type="entry name" value="FI21816P1"/>
    <property type="match status" value="1"/>
</dbReference>
<feature type="region of interest" description="Disordered" evidence="1">
    <location>
        <begin position="520"/>
        <end position="544"/>
    </location>
</feature>
<proteinExistence type="predicted"/>
<feature type="domain" description="Arrestin-like N-terminal" evidence="2">
    <location>
        <begin position="33"/>
        <end position="172"/>
    </location>
</feature>
<comment type="caution">
    <text evidence="3">The sequence shown here is derived from an EMBL/GenBank/DDBJ whole genome shotgun (WGS) entry which is preliminary data.</text>
</comment>
<accession>A0A8H7BR56</accession>
<evidence type="ECO:0000259" key="2">
    <source>
        <dbReference type="Pfam" id="PF00339"/>
    </source>
</evidence>
<gene>
    <name evidence="3" type="ORF">EC973_009623</name>
</gene>
<reference evidence="3" key="1">
    <citation type="submission" date="2020-01" db="EMBL/GenBank/DDBJ databases">
        <title>Genome Sequencing of Three Apophysomyces-Like Fungal Strains Confirms a Novel Fungal Genus in the Mucoromycota with divergent Burkholderia-like Endosymbiotic Bacteria.</title>
        <authorList>
            <person name="Stajich J.E."/>
            <person name="Macias A.M."/>
            <person name="Carter-House D."/>
            <person name="Lovett B."/>
            <person name="Kasson L.R."/>
            <person name="Berry K."/>
            <person name="Grigoriev I."/>
            <person name="Chang Y."/>
            <person name="Spatafora J."/>
            <person name="Kasson M.T."/>
        </authorList>
    </citation>
    <scope>NUCLEOTIDE SEQUENCE</scope>
    <source>
        <strain evidence="3">NRRL A-21654</strain>
    </source>
</reference>
<feature type="compositionally biased region" description="Low complexity" evidence="1">
    <location>
        <begin position="454"/>
        <end position="466"/>
    </location>
</feature>
<protein>
    <recommendedName>
        <fullName evidence="2">Arrestin-like N-terminal domain-containing protein</fullName>
    </recommendedName>
</protein>
<dbReference type="GO" id="GO:0031625">
    <property type="term" value="F:ubiquitin protein ligase binding"/>
    <property type="evidence" value="ECO:0007669"/>
    <property type="project" value="TreeGrafter"/>
</dbReference>
<feature type="region of interest" description="Disordered" evidence="1">
    <location>
        <begin position="337"/>
        <end position="382"/>
    </location>
</feature>
<dbReference type="AlphaFoldDB" id="A0A8H7BR56"/>
<dbReference type="SUPFAM" id="SSF81296">
    <property type="entry name" value="E set domains"/>
    <property type="match status" value="1"/>
</dbReference>
<dbReference type="Proteomes" id="UP000605846">
    <property type="component" value="Unassembled WGS sequence"/>
</dbReference>
<dbReference type="GO" id="GO:0005886">
    <property type="term" value="C:plasma membrane"/>
    <property type="evidence" value="ECO:0007669"/>
    <property type="project" value="TreeGrafter"/>
</dbReference>
<dbReference type="GO" id="GO:0005829">
    <property type="term" value="C:cytosol"/>
    <property type="evidence" value="ECO:0007669"/>
    <property type="project" value="TreeGrafter"/>
</dbReference>
<feature type="compositionally biased region" description="Low complexity" evidence="1">
    <location>
        <begin position="352"/>
        <end position="382"/>
    </location>
</feature>
<dbReference type="Gene3D" id="2.60.40.640">
    <property type="match status" value="1"/>
</dbReference>
<evidence type="ECO:0000313" key="4">
    <source>
        <dbReference type="Proteomes" id="UP000605846"/>
    </source>
</evidence>
<feature type="region of interest" description="Disordered" evidence="1">
    <location>
        <begin position="454"/>
        <end position="491"/>
    </location>
</feature>